<dbReference type="Pfam" id="PF00656">
    <property type="entry name" value="Peptidase_C14"/>
    <property type="match status" value="1"/>
</dbReference>
<dbReference type="SUPFAM" id="SSF52129">
    <property type="entry name" value="Caspase-like"/>
    <property type="match status" value="1"/>
</dbReference>
<accession>A0ABM7LJR3</accession>
<dbReference type="InterPro" id="IPR035965">
    <property type="entry name" value="PAS-like_dom_sf"/>
</dbReference>
<evidence type="ECO:0000313" key="2">
    <source>
        <dbReference type="EMBL" id="BCJ39488.1"/>
    </source>
</evidence>
<protein>
    <recommendedName>
        <fullName evidence="1">PAC domain-containing protein</fullName>
    </recommendedName>
</protein>
<dbReference type="SUPFAM" id="SSF55785">
    <property type="entry name" value="PYP-like sensor domain (PAS domain)"/>
    <property type="match status" value="1"/>
</dbReference>
<dbReference type="InterPro" id="IPR011600">
    <property type="entry name" value="Pept_C14_caspase"/>
</dbReference>
<feature type="domain" description="PAC" evidence="1">
    <location>
        <begin position="337"/>
        <end position="389"/>
    </location>
</feature>
<dbReference type="Gene3D" id="3.40.50.1460">
    <property type="match status" value="1"/>
</dbReference>
<dbReference type="NCBIfam" id="TIGR00229">
    <property type="entry name" value="sensory_box"/>
    <property type="match status" value="1"/>
</dbReference>
<dbReference type="InterPro" id="IPR000014">
    <property type="entry name" value="PAS"/>
</dbReference>
<organism evidence="2 3">
    <name type="scientific">Actinoplanes ianthinogenes</name>
    <dbReference type="NCBI Taxonomy" id="122358"/>
    <lineage>
        <taxon>Bacteria</taxon>
        <taxon>Bacillati</taxon>
        <taxon>Actinomycetota</taxon>
        <taxon>Actinomycetes</taxon>
        <taxon>Micromonosporales</taxon>
        <taxon>Micromonosporaceae</taxon>
        <taxon>Actinoplanes</taxon>
    </lineage>
</organism>
<dbReference type="Pfam" id="PF13426">
    <property type="entry name" value="PAS_9"/>
    <property type="match status" value="1"/>
</dbReference>
<reference evidence="2 3" key="1">
    <citation type="submission" date="2020-08" db="EMBL/GenBank/DDBJ databases">
        <title>Whole genome shotgun sequence of Actinoplanes ianthinogenes NBRC 13996.</title>
        <authorList>
            <person name="Komaki H."/>
            <person name="Tamura T."/>
        </authorList>
    </citation>
    <scope>NUCLEOTIDE SEQUENCE [LARGE SCALE GENOMIC DNA]</scope>
    <source>
        <strain evidence="2 3">NBRC 13996</strain>
    </source>
</reference>
<dbReference type="CDD" id="cd00130">
    <property type="entry name" value="PAS"/>
    <property type="match status" value="1"/>
</dbReference>
<gene>
    <name evidence="2" type="ORF">Aiant_01450</name>
</gene>
<name>A0ABM7LJR3_9ACTN</name>
<dbReference type="RefSeq" id="WP_189334108.1">
    <property type="nucleotide sequence ID" value="NZ_AP023356.1"/>
</dbReference>
<dbReference type="PROSITE" id="PS50113">
    <property type="entry name" value="PAC"/>
    <property type="match status" value="1"/>
</dbReference>
<proteinExistence type="predicted"/>
<dbReference type="InterPro" id="IPR029030">
    <property type="entry name" value="Caspase-like_dom_sf"/>
</dbReference>
<keyword evidence="3" id="KW-1185">Reference proteome</keyword>
<dbReference type="InterPro" id="IPR000700">
    <property type="entry name" value="PAS-assoc_C"/>
</dbReference>
<sequence>MGRPDPGRSRVVLIGTSRFDDPRLPDHPVIQNNVIDLGALLTDPVDGLVPARNCTALLDEADISRLGGRVKSAADAAEDLLLIYYSGHGCLDPRRHDLFLAVPGTDPANLGFTAINVAVLNEVIRTSGAANKVLILDCCYSGRAETGWLGDQESVVRGTIDVAGRFTLTSATGNQTSVVLPGENHTAFTGRLLDVLRDGIPHGPAELSLEVIHRRLVTVMAAENLPRPEQFSHGTAAQLVLAVNRAVTGVPENLEPALRPPWSEEPENFFDDAPCGYLTLLPDWTIVEVNGTFLTWTGFRRDELVGYRTFTDLLSAGGRIFVETHSAPLLSMQGHLREIAYTMVRADGSNVPVLVNMALVREKSGTPRLIRCVIFEATERLAYERELLAARRAAEQELRELKERHLRED</sequence>
<dbReference type="Proteomes" id="UP000676967">
    <property type="component" value="Chromosome"/>
</dbReference>
<dbReference type="Gene3D" id="3.30.450.20">
    <property type="entry name" value="PAS domain"/>
    <property type="match status" value="1"/>
</dbReference>
<dbReference type="SMART" id="SM00091">
    <property type="entry name" value="PAS"/>
    <property type="match status" value="1"/>
</dbReference>
<evidence type="ECO:0000313" key="3">
    <source>
        <dbReference type="Proteomes" id="UP000676967"/>
    </source>
</evidence>
<evidence type="ECO:0000259" key="1">
    <source>
        <dbReference type="PROSITE" id="PS50113"/>
    </source>
</evidence>
<dbReference type="EMBL" id="AP023356">
    <property type="protein sequence ID" value="BCJ39488.1"/>
    <property type="molecule type" value="Genomic_DNA"/>
</dbReference>
<dbReference type="InterPro" id="IPR001610">
    <property type="entry name" value="PAC"/>
</dbReference>
<dbReference type="SMART" id="SM00086">
    <property type="entry name" value="PAC"/>
    <property type="match status" value="1"/>
</dbReference>
<dbReference type="NCBIfam" id="NF047832">
    <property type="entry name" value="caspase_w_EACC1"/>
    <property type="match status" value="1"/>
</dbReference>